<sequence length="481" mass="54335">MENPFFGGFWERIPERRSYRPHYYYPNPYAATSYATPVKSDYDHHSATKIKPNSVVSIPVNFVNSDSAKSVSAAAKNMAAKKRMDETTAALKIQAAFRGFCVRKPQPLKNLRVIMKTKAEAAEIQRRISDCHAVELIRRDEKERLKITESIMSLLLRLDAIQGVNSFVRESRKAVTRELVNLQETIDDIISGKSMQEITTEAPLNFEAEGECPNVEENDPVESLHGTSNEEIKDKELPCLANKADVNGHEAEQNEMQEVESLPSQMQDYKICGLESSEQKSPETKQTVSGSEERITVDGANGDAEASKETKCEDGLKEIPVLEPETSHGISCTEEDVMIENSRDHEMHSESRDLLKGETIQSDGKLEADDGMDCEEAGDKFAKKEESIEDIGMVREENERLKMTVADLLKKSEMQTEMISNLTLRISRLEEQVSQSSKKKKTGDGKKQSNTSTEERTAQPNERRRRKTERRSKNGSEEDWF</sequence>
<evidence type="ECO:0000256" key="2">
    <source>
        <dbReference type="SAM" id="MobiDB-lite"/>
    </source>
</evidence>
<protein>
    <recommendedName>
        <fullName evidence="3">BAG domain-containing protein</fullName>
    </recommendedName>
</protein>
<dbReference type="InterPro" id="IPR003103">
    <property type="entry name" value="BAG_domain"/>
</dbReference>
<gene>
    <name evidence="4" type="ORF">KI387_030832</name>
</gene>
<dbReference type="Pfam" id="PF02179">
    <property type="entry name" value="BAG"/>
    <property type="match status" value="1"/>
</dbReference>
<feature type="region of interest" description="Disordered" evidence="2">
    <location>
        <begin position="274"/>
        <end position="313"/>
    </location>
</feature>
<evidence type="ECO:0000313" key="5">
    <source>
        <dbReference type="Proteomes" id="UP000824469"/>
    </source>
</evidence>
<accession>A0AA38CEQ2</accession>
<dbReference type="Proteomes" id="UP000824469">
    <property type="component" value="Unassembled WGS sequence"/>
</dbReference>
<dbReference type="OMA" id="SRRFFGY"/>
<dbReference type="PROSITE" id="PS50096">
    <property type="entry name" value="IQ"/>
    <property type="match status" value="1"/>
</dbReference>
<feature type="compositionally biased region" description="Basic and acidic residues" evidence="2">
    <location>
        <begin position="471"/>
        <end position="481"/>
    </location>
</feature>
<evidence type="ECO:0000256" key="1">
    <source>
        <dbReference type="ARBA" id="ARBA00023186"/>
    </source>
</evidence>
<dbReference type="PANTHER" id="PTHR33322">
    <property type="entry name" value="BAG DOMAIN CONTAINING PROTEIN, EXPRESSED"/>
    <property type="match status" value="1"/>
</dbReference>
<feature type="compositionally biased region" description="Basic and acidic residues" evidence="2">
    <location>
        <begin position="442"/>
        <end position="457"/>
    </location>
</feature>
<organism evidence="4 5">
    <name type="scientific">Taxus chinensis</name>
    <name type="common">Chinese yew</name>
    <name type="synonym">Taxus wallichiana var. chinensis</name>
    <dbReference type="NCBI Taxonomy" id="29808"/>
    <lineage>
        <taxon>Eukaryota</taxon>
        <taxon>Viridiplantae</taxon>
        <taxon>Streptophyta</taxon>
        <taxon>Embryophyta</taxon>
        <taxon>Tracheophyta</taxon>
        <taxon>Spermatophyta</taxon>
        <taxon>Pinopsida</taxon>
        <taxon>Pinidae</taxon>
        <taxon>Conifers II</taxon>
        <taxon>Cupressales</taxon>
        <taxon>Taxaceae</taxon>
        <taxon>Taxus</taxon>
    </lineage>
</organism>
<dbReference type="PROSITE" id="PS51035">
    <property type="entry name" value="BAG"/>
    <property type="match status" value="1"/>
</dbReference>
<dbReference type="Gene3D" id="1.20.58.120">
    <property type="entry name" value="BAG domain"/>
    <property type="match status" value="1"/>
</dbReference>
<dbReference type="PANTHER" id="PTHR33322:SF4">
    <property type="entry name" value="BAG DOMAIN CONTAINING PROTEIN, EXPRESSED"/>
    <property type="match status" value="1"/>
</dbReference>
<feature type="domain" description="BAG" evidence="3">
    <location>
        <begin position="119"/>
        <end position="190"/>
    </location>
</feature>
<name>A0AA38CEQ2_TAXCH</name>
<dbReference type="GO" id="GO:0051087">
    <property type="term" value="F:protein-folding chaperone binding"/>
    <property type="evidence" value="ECO:0007669"/>
    <property type="project" value="InterPro"/>
</dbReference>
<evidence type="ECO:0000313" key="4">
    <source>
        <dbReference type="EMBL" id="KAH9299150.1"/>
    </source>
</evidence>
<dbReference type="AlphaFoldDB" id="A0AA38CEQ2"/>
<dbReference type="GO" id="GO:0009506">
    <property type="term" value="C:plasmodesma"/>
    <property type="evidence" value="ECO:0007669"/>
    <property type="project" value="TreeGrafter"/>
</dbReference>
<comment type="caution">
    <text evidence="4">The sequence shown here is derived from an EMBL/GenBank/DDBJ whole genome shotgun (WGS) entry which is preliminary data.</text>
</comment>
<feature type="region of interest" description="Disordered" evidence="2">
    <location>
        <begin position="430"/>
        <end position="481"/>
    </location>
</feature>
<feature type="compositionally biased region" description="Basic and acidic residues" evidence="2">
    <location>
        <begin position="344"/>
        <end position="356"/>
    </location>
</feature>
<proteinExistence type="predicted"/>
<evidence type="ECO:0000259" key="3">
    <source>
        <dbReference type="PROSITE" id="PS51035"/>
    </source>
</evidence>
<dbReference type="GO" id="GO:0006457">
    <property type="term" value="P:protein folding"/>
    <property type="evidence" value="ECO:0007669"/>
    <property type="project" value="TreeGrafter"/>
</dbReference>
<reference evidence="4 5" key="1">
    <citation type="journal article" date="2021" name="Nat. Plants">
        <title>The Taxus genome provides insights into paclitaxel biosynthesis.</title>
        <authorList>
            <person name="Xiong X."/>
            <person name="Gou J."/>
            <person name="Liao Q."/>
            <person name="Li Y."/>
            <person name="Zhou Q."/>
            <person name="Bi G."/>
            <person name="Li C."/>
            <person name="Du R."/>
            <person name="Wang X."/>
            <person name="Sun T."/>
            <person name="Guo L."/>
            <person name="Liang H."/>
            <person name="Lu P."/>
            <person name="Wu Y."/>
            <person name="Zhang Z."/>
            <person name="Ro D.K."/>
            <person name="Shang Y."/>
            <person name="Huang S."/>
            <person name="Yan J."/>
        </authorList>
    </citation>
    <scope>NUCLEOTIDE SEQUENCE [LARGE SCALE GENOMIC DNA]</scope>
    <source>
        <strain evidence="4">Ta-2019</strain>
    </source>
</reference>
<dbReference type="SUPFAM" id="SSF63491">
    <property type="entry name" value="BAG domain"/>
    <property type="match status" value="1"/>
</dbReference>
<feature type="region of interest" description="Disordered" evidence="2">
    <location>
        <begin position="344"/>
        <end position="372"/>
    </location>
</feature>
<dbReference type="EMBL" id="JAHRHJ020000010">
    <property type="protein sequence ID" value="KAH9299150.1"/>
    <property type="molecule type" value="Genomic_DNA"/>
</dbReference>
<keyword evidence="5" id="KW-1185">Reference proteome</keyword>
<dbReference type="InterPro" id="IPR040400">
    <property type="entry name" value="BAG5/6/7/8"/>
</dbReference>
<keyword evidence="1" id="KW-0143">Chaperone</keyword>
<dbReference type="InterPro" id="IPR036533">
    <property type="entry name" value="BAG_dom_sf"/>
</dbReference>